<dbReference type="Pfam" id="PF14670">
    <property type="entry name" value="FXa_inhibition"/>
    <property type="match status" value="1"/>
</dbReference>
<comment type="caution">
    <text evidence="1">The sequence shown here is derived from an EMBL/GenBank/DDBJ whole genome shotgun (WGS) entry which is preliminary data.</text>
</comment>
<feature type="non-terminal residue" evidence="1">
    <location>
        <position position="71"/>
    </location>
</feature>
<reference evidence="1 2" key="1">
    <citation type="submission" date="2023-09" db="EMBL/GenBank/DDBJ databases">
        <authorList>
            <person name="Wang M."/>
        </authorList>
    </citation>
    <scope>NUCLEOTIDE SEQUENCE [LARGE SCALE GENOMIC DNA]</scope>
    <source>
        <strain evidence="1">GT-2023</strain>
        <tissue evidence="1">Liver</tissue>
    </source>
</reference>
<dbReference type="SUPFAM" id="SSF57196">
    <property type="entry name" value="EGF/Laminin"/>
    <property type="match status" value="1"/>
</dbReference>
<accession>A0ABR3L1H3</accession>
<evidence type="ECO:0000313" key="2">
    <source>
        <dbReference type="Proteomes" id="UP001558613"/>
    </source>
</evidence>
<organism evidence="1 2">
    <name type="scientific">Cirrhinus molitorella</name>
    <name type="common">mud carp</name>
    <dbReference type="NCBI Taxonomy" id="172907"/>
    <lineage>
        <taxon>Eukaryota</taxon>
        <taxon>Metazoa</taxon>
        <taxon>Chordata</taxon>
        <taxon>Craniata</taxon>
        <taxon>Vertebrata</taxon>
        <taxon>Euteleostomi</taxon>
        <taxon>Actinopterygii</taxon>
        <taxon>Neopterygii</taxon>
        <taxon>Teleostei</taxon>
        <taxon>Ostariophysi</taxon>
        <taxon>Cypriniformes</taxon>
        <taxon>Cyprinidae</taxon>
        <taxon>Labeoninae</taxon>
        <taxon>Labeonini</taxon>
        <taxon>Cirrhinus</taxon>
    </lineage>
</organism>
<proteinExistence type="predicted"/>
<protein>
    <submittedName>
        <fullName evidence="1">Uncharacterized protein</fullName>
    </submittedName>
</protein>
<keyword evidence="2" id="KW-1185">Reference proteome</keyword>
<dbReference type="EMBL" id="JAYMGO010000200">
    <property type="protein sequence ID" value="KAL1246637.1"/>
    <property type="molecule type" value="Genomic_DNA"/>
</dbReference>
<sequence length="71" mass="7623">MGESAARSARPRCPLSSAYRGNNCETEVFDCKYKNGGCLHYCSQSEQTAGIVCSCADGYQLDEDGRSCNSA</sequence>
<dbReference type="Proteomes" id="UP001558613">
    <property type="component" value="Unassembled WGS sequence"/>
</dbReference>
<gene>
    <name evidence="1" type="ORF">QQF64_034449</name>
</gene>
<evidence type="ECO:0000313" key="1">
    <source>
        <dbReference type="EMBL" id="KAL1246637.1"/>
    </source>
</evidence>
<dbReference type="Gene3D" id="2.10.25.10">
    <property type="entry name" value="Laminin"/>
    <property type="match status" value="1"/>
</dbReference>
<name>A0ABR3L1H3_9TELE</name>